<feature type="transmembrane region" description="Helical" evidence="5">
    <location>
        <begin position="53"/>
        <end position="75"/>
    </location>
</feature>
<dbReference type="InterPro" id="IPR006694">
    <property type="entry name" value="Fatty_acid_hydroxylase"/>
</dbReference>
<comment type="caution">
    <text evidence="7">The sequence shown here is derived from an EMBL/GenBank/DDBJ whole genome shotgun (WGS) entry which is preliminary data.</text>
</comment>
<evidence type="ECO:0000259" key="6">
    <source>
        <dbReference type="Pfam" id="PF04116"/>
    </source>
</evidence>
<feature type="transmembrane region" description="Helical" evidence="5">
    <location>
        <begin position="170"/>
        <end position="190"/>
    </location>
</feature>
<keyword evidence="8" id="KW-1185">Reference proteome</keyword>
<feature type="transmembrane region" description="Helical" evidence="5">
    <location>
        <begin position="95"/>
        <end position="114"/>
    </location>
</feature>
<dbReference type="PANTHER" id="PTHR11863">
    <property type="entry name" value="STEROL DESATURASE"/>
    <property type="match status" value="1"/>
</dbReference>
<gene>
    <name evidence="7" type="ORF">EOD41_05975</name>
</gene>
<sequence length="267" mass="31387">MEQLSAVYFKLLSLTLARYFIIAGVFFILYYVFKPARAFKNKIQTRYAQKKDFLREIGHSVQTSFILAGVGVFALFLSAKGYTKVYHQLTTADWWYVPLSLAISLIIHDTYFYWMHRVLHHPAVFKYAHLVHHKSTTPSPWAAYSFHILEAVAEGLVLLIIVLVLPVHKLTIALFILFGFIINVYGHLGYEIAPRRFRNSILFEIFNSSVYHNLHHSKFRGNYGLYFRLWDRLMKTENPDYVKEYDKIQAKRFESRVEQGRNLPLLQ</sequence>
<comment type="subcellular location">
    <subcellularLocation>
        <location evidence="1">Membrane</location>
    </subcellularLocation>
</comment>
<organism evidence="7 8">
    <name type="scientific">Mucilaginibacter limnophilus</name>
    <dbReference type="NCBI Taxonomy" id="1932778"/>
    <lineage>
        <taxon>Bacteria</taxon>
        <taxon>Pseudomonadati</taxon>
        <taxon>Bacteroidota</taxon>
        <taxon>Sphingobacteriia</taxon>
        <taxon>Sphingobacteriales</taxon>
        <taxon>Sphingobacteriaceae</taxon>
        <taxon>Mucilaginibacter</taxon>
    </lineage>
</organism>
<dbReference type="OrthoDB" id="9770329at2"/>
<dbReference type="GO" id="GO:0005506">
    <property type="term" value="F:iron ion binding"/>
    <property type="evidence" value="ECO:0007669"/>
    <property type="project" value="InterPro"/>
</dbReference>
<proteinExistence type="predicted"/>
<evidence type="ECO:0000313" key="7">
    <source>
        <dbReference type="EMBL" id="RVU01512.1"/>
    </source>
</evidence>
<name>A0A437MV13_9SPHI</name>
<reference evidence="7 8" key="1">
    <citation type="submission" date="2019-01" db="EMBL/GenBank/DDBJ databases">
        <authorList>
            <person name="Chen W.-M."/>
        </authorList>
    </citation>
    <scope>NUCLEOTIDE SEQUENCE [LARGE SCALE GENOMIC DNA]</scope>
    <source>
        <strain evidence="7 8">YBJ-36</strain>
    </source>
</reference>
<feature type="transmembrane region" description="Helical" evidence="5">
    <location>
        <begin position="141"/>
        <end position="164"/>
    </location>
</feature>
<evidence type="ECO:0000256" key="1">
    <source>
        <dbReference type="ARBA" id="ARBA00004370"/>
    </source>
</evidence>
<protein>
    <submittedName>
        <fullName evidence="7">Sterol desaturase family protein</fullName>
    </submittedName>
</protein>
<dbReference type="EMBL" id="SACK01000002">
    <property type="protein sequence ID" value="RVU01512.1"/>
    <property type="molecule type" value="Genomic_DNA"/>
</dbReference>
<dbReference type="RefSeq" id="WP_127703886.1">
    <property type="nucleotide sequence ID" value="NZ_SACK01000002.1"/>
</dbReference>
<dbReference type="GO" id="GO:0016020">
    <property type="term" value="C:membrane"/>
    <property type="evidence" value="ECO:0007669"/>
    <property type="project" value="UniProtKB-SubCell"/>
</dbReference>
<keyword evidence="2 5" id="KW-0812">Transmembrane</keyword>
<accession>A0A437MV13</accession>
<keyword evidence="4 5" id="KW-0472">Membrane</keyword>
<feature type="transmembrane region" description="Helical" evidence="5">
    <location>
        <begin position="12"/>
        <end position="33"/>
    </location>
</feature>
<evidence type="ECO:0000256" key="4">
    <source>
        <dbReference type="ARBA" id="ARBA00023136"/>
    </source>
</evidence>
<dbReference type="InterPro" id="IPR050307">
    <property type="entry name" value="Sterol_Desaturase_Related"/>
</dbReference>
<evidence type="ECO:0000256" key="2">
    <source>
        <dbReference type="ARBA" id="ARBA00022692"/>
    </source>
</evidence>
<feature type="domain" description="Fatty acid hydroxylase" evidence="6">
    <location>
        <begin position="102"/>
        <end position="236"/>
    </location>
</feature>
<dbReference type="Pfam" id="PF04116">
    <property type="entry name" value="FA_hydroxylase"/>
    <property type="match status" value="1"/>
</dbReference>
<keyword evidence="3 5" id="KW-1133">Transmembrane helix</keyword>
<evidence type="ECO:0000256" key="3">
    <source>
        <dbReference type="ARBA" id="ARBA00022989"/>
    </source>
</evidence>
<dbReference type="GO" id="GO:0008610">
    <property type="term" value="P:lipid biosynthetic process"/>
    <property type="evidence" value="ECO:0007669"/>
    <property type="project" value="InterPro"/>
</dbReference>
<evidence type="ECO:0000313" key="8">
    <source>
        <dbReference type="Proteomes" id="UP000282759"/>
    </source>
</evidence>
<dbReference type="AlphaFoldDB" id="A0A437MV13"/>
<evidence type="ECO:0000256" key="5">
    <source>
        <dbReference type="SAM" id="Phobius"/>
    </source>
</evidence>
<dbReference type="GO" id="GO:0016491">
    <property type="term" value="F:oxidoreductase activity"/>
    <property type="evidence" value="ECO:0007669"/>
    <property type="project" value="InterPro"/>
</dbReference>
<dbReference type="Proteomes" id="UP000282759">
    <property type="component" value="Unassembled WGS sequence"/>
</dbReference>